<organism evidence="5 6">
    <name type="scientific">Rousettus aegyptiacus</name>
    <name type="common">Egyptian fruit bat</name>
    <name type="synonym">Pteropus aegyptiacus</name>
    <dbReference type="NCBI Taxonomy" id="9407"/>
    <lineage>
        <taxon>Eukaryota</taxon>
        <taxon>Metazoa</taxon>
        <taxon>Chordata</taxon>
        <taxon>Craniata</taxon>
        <taxon>Vertebrata</taxon>
        <taxon>Euteleostomi</taxon>
        <taxon>Mammalia</taxon>
        <taxon>Eutheria</taxon>
        <taxon>Laurasiatheria</taxon>
        <taxon>Chiroptera</taxon>
        <taxon>Yinpterochiroptera</taxon>
        <taxon>Pteropodoidea</taxon>
        <taxon>Pteropodidae</taxon>
        <taxon>Rousettinae</taxon>
        <taxon>Rousettus</taxon>
    </lineage>
</organism>
<dbReference type="Gene3D" id="2.60.40.10">
    <property type="entry name" value="Immunoglobulins"/>
    <property type="match status" value="3"/>
</dbReference>
<dbReference type="AlphaFoldDB" id="A0A7J8DWN0"/>
<dbReference type="Pfam" id="PF22854">
    <property type="entry name" value="VEGFR1-3_N_Ig-like"/>
    <property type="match status" value="1"/>
</dbReference>
<dbReference type="GO" id="GO:0048010">
    <property type="term" value="P:vascular endothelial growth factor receptor signaling pathway"/>
    <property type="evidence" value="ECO:0007669"/>
    <property type="project" value="InterPro"/>
</dbReference>
<evidence type="ECO:0000259" key="4">
    <source>
        <dbReference type="PROSITE" id="PS50835"/>
    </source>
</evidence>
<dbReference type="PANTHER" id="PTHR15360:SF5">
    <property type="entry name" value="PLATELET-DERIVED GROWTH FACTOR RECEPTOR-LIKE PROTEIN"/>
    <property type="match status" value="1"/>
</dbReference>
<sequence length="332" mass="36750">MPFQLRALSPTRHGTVSQLGGHEEDGQQEHQLLPPSQALPTYAAHVTVFMETTSASFSGVHGLKGSGSGSKLKGPELSLKGAQHVVQAGQTLHLTCRGRAAHSWSLPETVRNESRKLSITQSACGSKGRQFCSTLNLTEAQAHHTGFYSCKYLSTPGSKEEEAESTTYIFINDTGRPFVEVHSEMPEIIYMNEGRELVIPCRVTSPAISVTLKKFPLDTLVPDGKRITWDSRKGFTISRATYREIGLLTCETTIHGHVHKTNYLTLRQTNIILDVQMSPPGPVKLLRGQTLTLDCTATTPLNTRVQMTWSYPAEVSDPLFYVFCRRVFIFSK</sequence>
<comment type="caution">
    <text evidence="5">The sequence shown here is derived from an EMBL/GenBank/DDBJ whole genome shotgun (WGS) entry which is preliminary data.</text>
</comment>
<dbReference type="PROSITE" id="PS50835">
    <property type="entry name" value="IG_LIKE"/>
    <property type="match status" value="1"/>
</dbReference>
<dbReference type="GO" id="GO:0005021">
    <property type="term" value="F:vascular endothelial growth factor receptor activity"/>
    <property type="evidence" value="ECO:0007669"/>
    <property type="project" value="InterPro"/>
</dbReference>
<dbReference type="PRINTS" id="PR01833">
    <property type="entry name" value="VEGFRECEPTR1"/>
</dbReference>
<dbReference type="Pfam" id="PF21339">
    <property type="entry name" value="VEGFR-1-like_Ig-like"/>
    <property type="match status" value="1"/>
</dbReference>
<evidence type="ECO:0000256" key="1">
    <source>
        <dbReference type="ARBA" id="ARBA00011360"/>
    </source>
</evidence>
<reference evidence="5 6" key="1">
    <citation type="journal article" date="2020" name="Nature">
        <title>Six reference-quality genomes reveal evolution of bat adaptations.</title>
        <authorList>
            <person name="Jebb D."/>
            <person name="Huang Z."/>
            <person name="Pippel M."/>
            <person name="Hughes G.M."/>
            <person name="Lavrichenko K."/>
            <person name="Devanna P."/>
            <person name="Winkler S."/>
            <person name="Jermiin L.S."/>
            <person name="Skirmuntt E.C."/>
            <person name="Katzourakis A."/>
            <person name="Burkitt-Gray L."/>
            <person name="Ray D.A."/>
            <person name="Sullivan K.A.M."/>
            <person name="Roscito J.G."/>
            <person name="Kirilenko B.M."/>
            <person name="Davalos L.M."/>
            <person name="Corthals A.P."/>
            <person name="Power M.L."/>
            <person name="Jones G."/>
            <person name="Ransome R.D."/>
            <person name="Dechmann D.K.N."/>
            <person name="Locatelli A.G."/>
            <person name="Puechmaille S.J."/>
            <person name="Fedrigo O."/>
            <person name="Jarvis E.D."/>
            <person name="Hiller M."/>
            <person name="Vernes S.C."/>
            <person name="Myers E.W."/>
            <person name="Teeling E.C."/>
        </authorList>
    </citation>
    <scope>NUCLEOTIDE SEQUENCE [LARGE SCALE GENOMIC DNA]</scope>
    <source>
        <strain evidence="5">MRouAeg1</strain>
        <tissue evidence="5">Muscle</tissue>
    </source>
</reference>
<dbReference type="SUPFAM" id="SSF48726">
    <property type="entry name" value="Immunoglobulin"/>
    <property type="match status" value="2"/>
</dbReference>
<dbReference type="PRINTS" id="PR01832">
    <property type="entry name" value="VEGFRECEPTOR"/>
</dbReference>
<evidence type="ECO:0000256" key="2">
    <source>
        <dbReference type="ARBA" id="ARBA00019671"/>
    </source>
</evidence>
<dbReference type="EMBL" id="JACASE010000011">
    <property type="protein sequence ID" value="KAF6427543.1"/>
    <property type="molecule type" value="Genomic_DNA"/>
</dbReference>
<dbReference type="InterPro" id="IPR013783">
    <property type="entry name" value="Ig-like_fold"/>
</dbReference>
<comment type="subunit">
    <text evidence="1">Forms a complex composed of PDGFRL, TNK2 and GRB2.</text>
</comment>
<evidence type="ECO:0000313" key="5">
    <source>
        <dbReference type="EMBL" id="KAF6427543.1"/>
    </source>
</evidence>
<dbReference type="InterPro" id="IPR055238">
    <property type="entry name" value="VEGFR1-3_N_Ig-like"/>
</dbReference>
<feature type="domain" description="Ig-like" evidence="4">
    <location>
        <begin position="75"/>
        <end position="166"/>
    </location>
</feature>
<dbReference type="GO" id="GO:0005524">
    <property type="term" value="F:ATP binding"/>
    <property type="evidence" value="ECO:0007669"/>
    <property type="project" value="InterPro"/>
</dbReference>
<evidence type="ECO:0000256" key="3">
    <source>
        <dbReference type="SAM" id="MobiDB-lite"/>
    </source>
</evidence>
<dbReference type="PANTHER" id="PTHR15360">
    <property type="entry name" value="PLATELET-DERIVED GROWTH FACTOR RECEPTOR LIKE"/>
    <property type="match status" value="1"/>
</dbReference>
<proteinExistence type="predicted"/>
<feature type="region of interest" description="Disordered" evidence="3">
    <location>
        <begin position="1"/>
        <end position="29"/>
    </location>
</feature>
<name>A0A7J8DWN0_ROUAE</name>
<keyword evidence="5" id="KW-0675">Receptor</keyword>
<keyword evidence="6" id="KW-1185">Reference proteome</keyword>
<evidence type="ECO:0000313" key="6">
    <source>
        <dbReference type="Proteomes" id="UP000593571"/>
    </source>
</evidence>
<dbReference type="GO" id="GO:0005886">
    <property type="term" value="C:plasma membrane"/>
    <property type="evidence" value="ECO:0007669"/>
    <property type="project" value="InterPro"/>
</dbReference>
<dbReference type="FunFam" id="2.60.40.10:FF:000606">
    <property type="entry name" value="Vascular endothelial growth factor receptor 1"/>
    <property type="match status" value="1"/>
</dbReference>
<dbReference type="InterPro" id="IPR009135">
    <property type="entry name" value="VEGFR1_rcpt"/>
</dbReference>
<dbReference type="InterPro" id="IPR042495">
    <property type="entry name" value="PDGFRL"/>
</dbReference>
<gene>
    <name evidence="5" type="ORF">HJG63_005196</name>
</gene>
<dbReference type="Proteomes" id="UP000593571">
    <property type="component" value="Unassembled WGS sequence"/>
</dbReference>
<dbReference type="SMART" id="SM00409">
    <property type="entry name" value="IG"/>
    <property type="match status" value="2"/>
</dbReference>
<keyword evidence="5" id="KW-0808">Transferase</keyword>
<accession>A0A7J8DWN0</accession>
<protein>
    <recommendedName>
        <fullName evidence="2">Platelet-derived growth factor receptor-like protein</fullName>
    </recommendedName>
</protein>
<dbReference type="InterPro" id="IPR007110">
    <property type="entry name" value="Ig-like_dom"/>
</dbReference>
<keyword evidence="5" id="KW-0418">Kinase</keyword>
<dbReference type="InterPro" id="IPR003599">
    <property type="entry name" value="Ig_sub"/>
</dbReference>
<dbReference type="InterPro" id="IPR036179">
    <property type="entry name" value="Ig-like_dom_sf"/>
</dbReference>